<dbReference type="GO" id="GO:0009254">
    <property type="term" value="P:peptidoglycan turnover"/>
    <property type="evidence" value="ECO:0007669"/>
    <property type="project" value="TreeGrafter"/>
</dbReference>
<name>A0A3S0V5F4_9GAMM</name>
<organism evidence="7 8">
    <name type="scientific">Legionella septentrionalis</name>
    <dbReference type="NCBI Taxonomy" id="2498109"/>
    <lineage>
        <taxon>Bacteria</taxon>
        <taxon>Pseudomonadati</taxon>
        <taxon>Pseudomonadota</taxon>
        <taxon>Gammaproteobacteria</taxon>
        <taxon>Legionellales</taxon>
        <taxon>Legionellaceae</taxon>
        <taxon>Legionella</taxon>
    </lineage>
</organism>
<comment type="catalytic activity">
    <reaction evidence="1">
        <text>Hydrolysis of terminal non-reducing N-acetyl-D-hexosamine residues in N-acetyl-beta-D-hexosaminides.</text>
        <dbReference type="EC" id="3.2.1.52"/>
    </reaction>
</comment>
<dbReference type="PANTHER" id="PTHR30480">
    <property type="entry name" value="BETA-HEXOSAMINIDASE-RELATED"/>
    <property type="match status" value="1"/>
</dbReference>
<dbReference type="InterPro" id="IPR036962">
    <property type="entry name" value="Glyco_hydro_3_N_sf"/>
</dbReference>
<protein>
    <recommendedName>
        <fullName evidence="3">beta-N-acetylhexosaminidase</fullName>
        <ecNumber evidence="3">3.2.1.52</ecNumber>
    </recommendedName>
</protein>
<gene>
    <name evidence="7" type="ORF">EKM59_06090</name>
</gene>
<dbReference type="InterPro" id="IPR050226">
    <property type="entry name" value="NagZ_Beta-hexosaminidase"/>
</dbReference>
<evidence type="ECO:0000313" key="7">
    <source>
        <dbReference type="EMBL" id="RUQ88241.1"/>
    </source>
</evidence>
<keyword evidence="4 7" id="KW-0378">Hydrolase</keyword>
<proteinExistence type="inferred from homology"/>
<feature type="domain" description="Glycoside hydrolase family 3 N-terminal" evidence="6">
    <location>
        <begin position="4"/>
        <end position="344"/>
    </location>
</feature>
<keyword evidence="8" id="KW-1185">Reference proteome</keyword>
<dbReference type="Pfam" id="PF00933">
    <property type="entry name" value="Glyco_hydro_3"/>
    <property type="match status" value="1"/>
</dbReference>
<evidence type="ECO:0000256" key="5">
    <source>
        <dbReference type="ARBA" id="ARBA00023295"/>
    </source>
</evidence>
<dbReference type="AlphaFoldDB" id="A0A3S0V5F4"/>
<evidence type="ECO:0000256" key="2">
    <source>
        <dbReference type="ARBA" id="ARBA00005336"/>
    </source>
</evidence>
<dbReference type="EMBL" id="RZGR01000014">
    <property type="protein sequence ID" value="RUQ88241.1"/>
    <property type="molecule type" value="Genomic_DNA"/>
</dbReference>
<keyword evidence="5" id="KW-0326">Glycosidase</keyword>
<dbReference type="Gene3D" id="3.20.20.300">
    <property type="entry name" value="Glycoside hydrolase, family 3, N-terminal domain"/>
    <property type="match status" value="1"/>
</dbReference>
<dbReference type="InterPro" id="IPR001764">
    <property type="entry name" value="Glyco_hydro_3_N"/>
</dbReference>
<dbReference type="GO" id="GO:0005975">
    <property type="term" value="P:carbohydrate metabolic process"/>
    <property type="evidence" value="ECO:0007669"/>
    <property type="project" value="InterPro"/>
</dbReference>
<reference evidence="7 8" key="1">
    <citation type="submission" date="2018-12" db="EMBL/GenBank/DDBJ databases">
        <title>Legionella sp,whole genome shotgun sequence.</title>
        <authorList>
            <person name="Wu H."/>
        </authorList>
    </citation>
    <scope>NUCLEOTIDE SEQUENCE [LARGE SCALE GENOMIC DNA]</scope>
    <source>
        <strain evidence="8">km714</strain>
    </source>
</reference>
<evidence type="ECO:0000259" key="6">
    <source>
        <dbReference type="Pfam" id="PF00933"/>
    </source>
</evidence>
<dbReference type="SUPFAM" id="SSF51445">
    <property type="entry name" value="(Trans)glycosidases"/>
    <property type="match status" value="1"/>
</dbReference>
<dbReference type="InterPro" id="IPR017853">
    <property type="entry name" value="GH"/>
</dbReference>
<evidence type="ECO:0000256" key="4">
    <source>
        <dbReference type="ARBA" id="ARBA00022801"/>
    </source>
</evidence>
<sequence>MPHLRNKIGQMLIMGFAGYEINEDSPIAEWLKTDGLGGVLLFDFDVAANQFGKNLRDQEQIITLNRQLVSYANANPSEYNLPLYIALDYEGGVVDRLAAVPGCMSTVRPCDQALLSDEDLYQEAKKMALTLKKLGFNLNFAPVVDLNLNENEGIIGKLGRSFSSEPEEVVRAARQFVHAFNEEGIICTYKHFPGHGSAVGDTHLGFVDVTEHYHDNELYPYARLFTNNTPAMVMTAHVVNRQLDASGIPATLSYSILTDLLRHKLGFTGVVISDDLQMKAISEYYALDDALRMTINAGADMLIFGNQLGQISAAHVIDKIEQLVRAGDIPVARIEEAYGRISRLKQAHHTGAVLTP</sequence>
<comment type="similarity">
    <text evidence="2">Belongs to the glycosyl hydrolase 3 family.</text>
</comment>
<dbReference type="EC" id="3.2.1.52" evidence="3"/>
<dbReference type="GO" id="GO:0004563">
    <property type="term" value="F:beta-N-acetylhexosaminidase activity"/>
    <property type="evidence" value="ECO:0007669"/>
    <property type="project" value="UniProtKB-EC"/>
</dbReference>
<comment type="caution">
    <text evidence="7">The sequence shown here is derived from an EMBL/GenBank/DDBJ whole genome shotgun (WGS) entry which is preliminary data.</text>
</comment>
<dbReference type="Proteomes" id="UP000288012">
    <property type="component" value="Unassembled WGS sequence"/>
</dbReference>
<evidence type="ECO:0000256" key="1">
    <source>
        <dbReference type="ARBA" id="ARBA00001231"/>
    </source>
</evidence>
<evidence type="ECO:0000256" key="3">
    <source>
        <dbReference type="ARBA" id="ARBA00012663"/>
    </source>
</evidence>
<dbReference type="RefSeq" id="WP_127111266.1">
    <property type="nucleotide sequence ID" value="NZ_RZGR01000014.1"/>
</dbReference>
<accession>A0A3S0V5F4</accession>
<evidence type="ECO:0000313" key="8">
    <source>
        <dbReference type="Proteomes" id="UP000288012"/>
    </source>
</evidence>
<dbReference type="PANTHER" id="PTHR30480:SF13">
    <property type="entry name" value="BETA-HEXOSAMINIDASE"/>
    <property type="match status" value="1"/>
</dbReference>